<feature type="transmembrane region" description="Helical" evidence="10">
    <location>
        <begin position="96"/>
        <end position="123"/>
    </location>
</feature>
<feature type="transmembrane region" description="Helical" evidence="10">
    <location>
        <begin position="516"/>
        <end position="543"/>
    </location>
</feature>
<comment type="caution">
    <text evidence="15">The sequence shown here is derived from an EMBL/GenBank/DDBJ whole genome shotgun (WGS) entry which is preliminary data.</text>
</comment>
<evidence type="ECO:0000256" key="6">
    <source>
        <dbReference type="ARBA" id="ARBA00022989"/>
    </source>
</evidence>
<gene>
    <name evidence="15" type="ORF">C1704_10750</name>
</gene>
<dbReference type="GO" id="GO:0006811">
    <property type="term" value="P:monoatomic ion transport"/>
    <property type="evidence" value="ECO:0007669"/>
    <property type="project" value="UniProtKB-KW"/>
</dbReference>
<keyword evidence="7" id="KW-0406">Ion transport</keyword>
<dbReference type="Proteomes" id="UP000238605">
    <property type="component" value="Unassembled WGS sequence"/>
</dbReference>
<dbReference type="Pfam" id="PF13244">
    <property type="entry name" value="MbhD"/>
    <property type="match status" value="1"/>
</dbReference>
<dbReference type="EMBL" id="PSNX01000009">
    <property type="protein sequence ID" value="PPE66138.1"/>
    <property type="molecule type" value="Genomic_DNA"/>
</dbReference>
<feature type="domain" description="NADH:quinone oxidoreductase/Mrp antiporter transmembrane" evidence="11">
    <location>
        <begin position="152"/>
        <end position="433"/>
    </location>
</feature>
<keyword evidence="5 9" id="KW-0812">Transmembrane</keyword>
<evidence type="ECO:0000256" key="8">
    <source>
        <dbReference type="ARBA" id="ARBA00023136"/>
    </source>
</evidence>
<dbReference type="GO" id="GO:0015297">
    <property type="term" value="F:antiporter activity"/>
    <property type="evidence" value="ECO:0007669"/>
    <property type="project" value="UniProtKB-KW"/>
</dbReference>
<keyword evidence="8 10" id="KW-0472">Membrane</keyword>
<feature type="transmembrane region" description="Helical" evidence="10">
    <location>
        <begin position="592"/>
        <end position="613"/>
    </location>
</feature>
<feature type="transmembrane region" description="Helical" evidence="10">
    <location>
        <begin position="625"/>
        <end position="643"/>
    </location>
</feature>
<organism evidence="15 16">
    <name type="scientific">Caldimonas caldifontis</name>
    <dbReference type="NCBI Taxonomy" id="1452508"/>
    <lineage>
        <taxon>Bacteria</taxon>
        <taxon>Pseudomonadati</taxon>
        <taxon>Pseudomonadota</taxon>
        <taxon>Betaproteobacteria</taxon>
        <taxon>Burkholderiales</taxon>
        <taxon>Sphaerotilaceae</taxon>
        <taxon>Caldimonas</taxon>
    </lineage>
</organism>
<evidence type="ECO:0000256" key="2">
    <source>
        <dbReference type="ARBA" id="ARBA00022448"/>
    </source>
</evidence>
<keyword evidence="6 10" id="KW-1133">Transmembrane helix</keyword>
<dbReference type="GO" id="GO:0005886">
    <property type="term" value="C:plasma membrane"/>
    <property type="evidence" value="ECO:0007669"/>
    <property type="project" value="UniProtKB-SubCell"/>
</dbReference>
<keyword evidence="16" id="KW-1185">Reference proteome</keyword>
<dbReference type="InterPro" id="IPR025383">
    <property type="entry name" value="MrpA_C/MbhD"/>
</dbReference>
<feature type="transmembrane region" description="Helical" evidence="10">
    <location>
        <begin position="674"/>
        <end position="693"/>
    </location>
</feature>
<feature type="domain" description="MrpA C-terminal/MbhD" evidence="13">
    <location>
        <begin position="633"/>
        <end position="697"/>
    </location>
</feature>
<evidence type="ECO:0000256" key="3">
    <source>
        <dbReference type="ARBA" id="ARBA00022449"/>
    </source>
</evidence>
<keyword evidence="3" id="KW-0050">Antiport</keyword>
<evidence type="ECO:0000259" key="14">
    <source>
        <dbReference type="Pfam" id="PF20501"/>
    </source>
</evidence>
<evidence type="ECO:0000256" key="7">
    <source>
        <dbReference type="ARBA" id="ARBA00023065"/>
    </source>
</evidence>
<feature type="transmembrane region" description="Helical" evidence="10">
    <location>
        <begin position="474"/>
        <end position="496"/>
    </location>
</feature>
<keyword evidence="2" id="KW-0813">Transport</keyword>
<accession>A0A2S5STS9</accession>
<protein>
    <recommendedName>
        <fullName evidence="17">Na(+)/H(+) antiporter subunit A</fullName>
    </recommendedName>
</protein>
<comment type="subcellular location">
    <subcellularLocation>
        <location evidence="1">Cell membrane</location>
        <topology evidence="1">Multi-pass membrane protein</topology>
    </subcellularLocation>
    <subcellularLocation>
        <location evidence="9">Membrane</location>
        <topology evidence="9">Multi-pass membrane protein</topology>
    </subcellularLocation>
</comment>
<dbReference type="Pfam" id="PF00361">
    <property type="entry name" value="Proton_antipo_M"/>
    <property type="match status" value="1"/>
</dbReference>
<feature type="transmembrane region" description="Helical" evidence="10">
    <location>
        <begin position="390"/>
        <end position="415"/>
    </location>
</feature>
<evidence type="ECO:0000259" key="13">
    <source>
        <dbReference type="Pfam" id="PF13244"/>
    </source>
</evidence>
<evidence type="ECO:0000256" key="10">
    <source>
        <dbReference type="SAM" id="Phobius"/>
    </source>
</evidence>
<feature type="transmembrane region" description="Helical" evidence="10">
    <location>
        <begin position="713"/>
        <end position="733"/>
    </location>
</feature>
<dbReference type="PRINTS" id="PR01434">
    <property type="entry name" value="NADHDHGNASE5"/>
</dbReference>
<feature type="transmembrane region" description="Helical" evidence="10">
    <location>
        <begin position="435"/>
        <end position="453"/>
    </location>
</feature>
<dbReference type="Pfam" id="PF20501">
    <property type="entry name" value="MbhE"/>
    <property type="match status" value="1"/>
</dbReference>
<evidence type="ECO:0008006" key="17">
    <source>
        <dbReference type="Google" id="ProtNLM"/>
    </source>
</evidence>
<proteinExistence type="predicted"/>
<feature type="transmembrane region" description="Helical" evidence="10">
    <location>
        <begin position="324"/>
        <end position="342"/>
    </location>
</feature>
<feature type="transmembrane region" description="Helical" evidence="10">
    <location>
        <begin position="135"/>
        <end position="153"/>
    </location>
</feature>
<feature type="transmembrane region" description="Helical" evidence="10">
    <location>
        <begin position="227"/>
        <end position="245"/>
    </location>
</feature>
<dbReference type="Pfam" id="PF00662">
    <property type="entry name" value="Proton_antipo_N"/>
    <property type="match status" value="1"/>
</dbReference>
<keyword evidence="4" id="KW-1003">Cell membrane</keyword>
<sequence length="803" mass="84631">MGGRASRHRRDAFVFCYAVQDPCLRSVVARIRPMATITTSAPAHPHPDAGGLGLAGRAAFTAVPVVALAWVLWLLTTQSLPVQGQIAWIPDLGIDLAWRIDGLSALMLLMITGVGSAVFVYAGGYLAGHPQQSRLYVLLSLFMLAMIGCVTADNLIVLFVFWELTSLTSFLLVGFNHTELSSRKSAQQAFLVTGTGGLALLAGLLLLGQQVGTYSLSALIEQIPYEAPTPALTTALVLILVGAFTKSAQFPFHFWLPNAMSAPTPVSAYLHSATMVKLGVYLLARLDPAFGEWDLWEIALKTAGSITAAWGMVLALRERDLKRILAWSTVATLGTLVVLIGLRGEGATVAVGALLLAHALYKAPLFFVAGNIDHGTGTRVIDRLGGLRKAMPFTAAAALLAGASMAGMPLSFGYIVKDVILEVKSADDVFAFARAANTVFGAIAVAVAGVAALRVFWRHPGANETPHAHEGGPALVLPPLVLASVGIGLGLFPFFVDELLADASLAMTPGTEAIVISLALEIGPSLGSLAVTLLIGALIYVFWDPLHRLFEALGAKIGRIGMASHYERSLVWLPKAAAAVTRRLQHGRLPGYMTLTIGAVSVGLLAALGPALLTLPGPMPGPWSWGVVGSVMLIGLGAVAAALLRDRLTLLLASGLVGYGSAALFLFVGAPDLAFTQFTVETVFVVVVAAVLLKLKRLGRPASIEEPAWRPGAAFVSMAFATLITALLLLTVATPFDAFLSDFFAQRSVPEAYGRNVVNVILVDFRALDTLGEIAVVALSFLAALPLLRSLRGASEAQQEGRR</sequence>
<reference evidence="15 16" key="1">
    <citation type="submission" date="2018-02" db="EMBL/GenBank/DDBJ databases">
        <title>Reclassifiation of [Polyangium] brachysporum DSM 7029 as Guopingzhaonella breviflexa gen. nov., sp. nov., a member of the family Comamonadaceae.</title>
        <authorList>
            <person name="Tang B."/>
        </authorList>
    </citation>
    <scope>NUCLEOTIDE SEQUENCE [LARGE SCALE GENOMIC DNA]</scope>
    <source>
        <strain evidence="15 16">BCRC 80649</strain>
    </source>
</reference>
<feature type="transmembrane region" description="Helical" evidence="10">
    <location>
        <begin position="189"/>
        <end position="207"/>
    </location>
</feature>
<dbReference type="PANTHER" id="PTHR43373:SF1">
    <property type="entry name" value="NA(+)_H(+) ANTIPORTER SUBUNIT A"/>
    <property type="match status" value="1"/>
</dbReference>
<evidence type="ECO:0000259" key="12">
    <source>
        <dbReference type="Pfam" id="PF00662"/>
    </source>
</evidence>
<feature type="transmembrane region" description="Helical" evidence="10">
    <location>
        <begin position="770"/>
        <end position="788"/>
    </location>
</feature>
<dbReference type="PANTHER" id="PTHR43373">
    <property type="entry name" value="NA(+)/H(+) ANTIPORTER SUBUNIT"/>
    <property type="match status" value="1"/>
</dbReference>
<dbReference type="AlphaFoldDB" id="A0A2S5STS9"/>
<dbReference type="InterPro" id="IPR046806">
    <property type="entry name" value="MrpA_C/MbhE"/>
</dbReference>
<evidence type="ECO:0000256" key="1">
    <source>
        <dbReference type="ARBA" id="ARBA00004651"/>
    </source>
</evidence>
<evidence type="ECO:0000313" key="16">
    <source>
        <dbReference type="Proteomes" id="UP000238605"/>
    </source>
</evidence>
<dbReference type="OrthoDB" id="9811798at2"/>
<evidence type="ECO:0000256" key="5">
    <source>
        <dbReference type="ARBA" id="ARBA00022692"/>
    </source>
</evidence>
<dbReference type="InterPro" id="IPR001516">
    <property type="entry name" value="Proton_antipo_N"/>
</dbReference>
<evidence type="ECO:0000259" key="11">
    <source>
        <dbReference type="Pfam" id="PF00361"/>
    </source>
</evidence>
<feature type="transmembrane region" description="Helical" evidence="10">
    <location>
        <begin position="348"/>
        <end position="369"/>
    </location>
</feature>
<feature type="transmembrane region" description="Helical" evidence="10">
    <location>
        <begin position="650"/>
        <end position="668"/>
    </location>
</feature>
<dbReference type="InterPro" id="IPR001750">
    <property type="entry name" value="ND/Mrp_TM"/>
</dbReference>
<evidence type="ECO:0000313" key="15">
    <source>
        <dbReference type="EMBL" id="PPE66138.1"/>
    </source>
</evidence>
<feature type="domain" description="MrpA C-terminal/MbhE" evidence="14">
    <location>
        <begin position="718"/>
        <end position="799"/>
    </location>
</feature>
<feature type="transmembrane region" description="Helical" evidence="10">
    <location>
        <begin position="54"/>
        <end position="76"/>
    </location>
</feature>
<name>A0A2S5STS9_9BURK</name>
<feature type="transmembrane region" description="Helical" evidence="10">
    <location>
        <begin position="159"/>
        <end position="177"/>
    </location>
</feature>
<feature type="domain" description="NADH-Ubiquinone oxidoreductase (complex I) chain 5 N-terminal" evidence="12">
    <location>
        <begin position="89"/>
        <end position="134"/>
    </location>
</feature>
<dbReference type="InterPro" id="IPR050616">
    <property type="entry name" value="CPA3_Na-H_Antiporter_A"/>
</dbReference>
<evidence type="ECO:0000256" key="9">
    <source>
        <dbReference type="RuleBase" id="RU000320"/>
    </source>
</evidence>
<evidence type="ECO:0000256" key="4">
    <source>
        <dbReference type="ARBA" id="ARBA00022475"/>
    </source>
</evidence>